<feature type="transmembrane region" description="Helical" evidence="8">
    <location>
        <begin position="278"/>
        <end position="296"/>
    </location>
</feature>
<evidence type="ECO:0000256" key="1">
    <source>
        <dbReference type="ARBA" id="ARBA00004651"/>
    </source>
</evidence>
<dbReference type="Proteomes" id="UP001232750">
    <property type="component" value="Unassembled WGS sequence"/>
</dbReference>
<evidence type="ECO:0000256" key="5">
    <source>
        <dbReference type="ARBA" id="ARBA00022989"/>
    </source>
</evidence>
<feature type="region of interest" description="Disordered" evidence="7">
    <location>
        <begin position="317"/>
        <end position="337"/>
    </location>
</feature>
<feature type="transmembrane region" description="Helical" evidence="8">
    <location>
        <begin position="155"/>
        <end position="178"/>
    </location>
</feature>
<protein>
    <submittedName>
        <fullName evidence="11">ABC transporter ATP-binding protein</fullName>
    </submittedName>
</protein>
<comment type="subcellular location">
    <subcellularLocation>
        <location evidence="1">Cell membrane</location>
        <topology evidence="1">Multi-pass membrane protein</topology>
    </subcellularLocation>
</comment>
<evidence type="ECO:0000259" key="10">
    <source>
        <dbReference type="PROSITE" id="PS50929"/>
    </source>
</evidence>
<feature type="domain" description="ABC transmembrane type-1" evidence="10">
    <location>
        <begin position="16"/>
        <end position="298"/>
    </location>
</feature>
<dbReference type="PROSITE" id="PS00211">
    <property type="entry name" value="ABC_TRANSPORTER_1"/>
    <property type="match status" value="1"/>
</dbReference>
<dbReference type="EMBL" id="JASJEU010000003">
    <property type="protein sequence ID" value="MDJ1649561.1"/>
    <property type="molecule type" value="Genomic_DNA"/>
</dbReference>
<name>A0ABT7DLW2_9ACTN</name>
<organism evidence="11 12">
    <name type="scientific">Gordonibacter faecis</name>
    <dbReference type="NCBI Taxonomy" id="3047475"/>
    <lineage>
        <taxon>Bacteria</taxon>
        <taxon>Bacillati</taxon>
        <taxon>Actinomycetota</taxon>
        <taxon>Coriobacteriia</taxon>
        <taxon>Eggerthellales</taxon>
        <taxon>Eggerthellaceae</taxon>
        <taxon>Gordonibacter</taxon>
    </lineage>
</organism>
<keyword evidence="2 8" id="KW-0812">Transmembrane</keyword>
<sequence>MKGLFRFLKGYKLVCVGVVILMFVQVVAALFVPTLVASIVNDGIVPGNLDHVLTFGLAMLGAAVLSAVATLAGTYASAYIATGVSRDMACALYEKVHRLPHLEVGHFGVASLITRITSDVNQIQQALLIFIEMLLPVPFMVVIGMALMFSKDSVLAAGIVGIMIVIIIVFLILSRVVIPYFEKLQRQLDSLNRTVRESIAGVRIIRAFRRTEWDRLRMEESAGNYAATAIKTNRIFAVVVPFVMLLFNVTTFAILFVGGNQVAEGSLEIGDIMALVEYAMLILGYLLMGVAMLIFIPQAQVSARRINEVLEKEEPPLVKEGENEAACDRPSQKPHASKGLLPVPPAVEFKQVGFSYEGAEKPVLENVSFVANPGETTAIIGATGSGKSTIANLLMGLFEAGEGEILVHGKPLASYNVAALRKRIGFVPQRPFLFSGTIADNLHHGCACASEQQMRSALATAQIADFVESLEDGRASPVAQGGDNFSGGQRQRLAIARALVRRPEILLFDDSFSALDATTDLKLRRALKNDTPNSAKIVIAQRVSSIADAERIVVLDEGRVVGTGTHQELLETCSEYRAIVQSQEG</sequence>
<dbReference type="InterPro" id="IPR003593">
    <property type="entry name" value="AAA+_ATPase"/>
</dbReference>
<dbReference type="Gene3D" id="3.40.50.300">
    <property type="entry name" value="P-loop containing nucleotide triphosphate hydrolases"/>
    <property type="match status" value="1"/>
</dbReference>
<dbReference type="SMART" id="SM00382">
    <property type="entry name" value="AAA"/>
    <property type="match status" value="1"/>
</dbReference>
<dbReference type="PANTHER" id="PTHR43394">
    <property type="entry name" value="ATP-DEPENDENT PERMEASE MDL1, MITOCHONDRIAL"/>
    <property type="match status" value="1"/>
</dbReference>
<dbReference type="InterPro" id="IPR036640">
    <property type="entry name" value="ABC1_TM_sf"/>
</dbReference>
<dbReference type="InterPro" id="IPR003439">
    <property type="entry name" value="ABC_transporter-like_ATP-bd"/>
</dbReference>
<dbReference type="InterPro" id="IPR017871">
    <property type="entry name" value="ABC_transporter-like_CS"/>
</dbReference>
<keyword evidence="6 8" id="KW-0472">Membrane</keyword>
<evidence type="ECO:0000259" key="9">
    <source>
        <dbReference type="PROSITE" id="PS50893"/>
    </source>
</evidence>
<evidence type="ECO:0000256" key="7">
    <source>
        <dbReference type="SAM" id="MobiDB-lite"/>
    </source>
</evidence>
<keyword evidence="3" id="KW-0547">Nucleotide-binding</keyword>
<gene>
    <name evidence="11" type="ORF">QNJ86_01990</name>
</gene>
<dbReference type="InterPro" id="IPR011527">
    <property type="entry name" value="ABC1_TM_dom"/>
</dbReference>
<feature type="domain" description="ABC transporter" evidence="9">
    <location>
        <begin position="347"/>
        <end position="582"/>
    </location>
</feature>
<evidence type="ECO:0000256" key="4">
    <source>
        <dbReference type="ARBA" id="ARBA00022840"/>
    </source>
</evidence>
<keyword evidence="5 8" id="KW-1133">Transmembrane helix</keyword>
<evidence type="ECO:0000256" key="3">
    <source>
        <dbReference type="ARBA" id="ARBA00022741"/>
    </source>
</evidence>
<dbReference type="PROSITE" id="PS50929">
    <property type="entry name" value="ABC_TM1F"/>
    <property type="match status" value="1"/>
</dbReference>
<proteinExistence type="predicted"/>
<evidence type="ECO:0000256" key="6">
    <source>
        <dbReference type="ARBA" id="ARBA00023136"/>
    </source>
</evidence>
<dbReference type="CDD" id="cd18548">
    <property type="entry name" value="ABC_6TM_Tm287_like"/>
    <property type="match status" value="1"/>
</dbReference>
<feature type="compositionally biased region" description="Basic and acidic residues" evidence="7">
    <location>
        <begin position="317"/>
        <end position="331"/>
    </location>
</feature>
<dbReference type="GO" id="GO:0005524">
    <property type="term" value="F:ATP binding"/>
    <property type="evidence" value="ECO:0007669"/>
    <property type="project" value="UniProtKB-KW"/>
</dbReference>
<evidence type="ECO:0000313" key="11">
    <source>
        <dbReference type="EMBL" id="MDJ1649561.1"/>
    </source>
</evidence>
<reference evidence="11 12" key="1">
    <citation type="submission" date="2023-05" db="EMBL/GenBank/DDBJ databases">
        <title>Gordonibacter KGMB12511T sp. nov., isolated from faeces of healthy Korean.</title>
        <authorList>
            <person name="Kim H.S."/>
            <person name="Kim J.-S."/>
            <person name="Suh M.K."/>
            <person name="Eom M.K."/>
            <person name="Do H.E."/>
            <person name="Lee J.-S."/>
        </authorList>
    </citation>
    <scope>NUCLEOTIDE SEQUENCE [LARGE SCALE GENOMIC DNA]</scope>
    <source>
        <strain evidence="11 12">KGMB12511</strain>
    </source>
</reference>
<accession>A0ABT7DLW2</accession>
<feature type="transmembrane region" description="Helical" evidence="8">
    <location>
        <begin position="12"/>
        <end position="32"/>
    </location>
</feature>
<dbReference type="SUPFAM" id="SSF52540">
    <property type="entry name" value="P-loop containing nucleoside triphosphate hydrolases"/>
    <property type="match status" value="1"/>
</dbReference>
<comment type="caution">
    <text evidence="11">The sequence shown here is derived from an EMBL/GenBank/DDBJ whole genome shotgun (WGS) entry which is preliminary data.</text>
</comment>
<dbReference type="Pfam" id="PF00005">
    <property type="entry name" value="ABC_tran"/>
    <property type="match status" value="1"/>
</dbReference>
<dbReference type="InterPro" id="IPR039421">
    <property type="entry name" value="Type_1_exporter"/>
</dbReference>
<evidence type="ECO:0000256" key="2">
    <source>
        <dbReference type="ARBA" id="ARBA00022692"/>
    </source>
</evidence>
<feature type="transmembrane region" description="Helical" evidence="8">
    <location>
        <begin position="52"/>
        <end position="78"/>
    </location>
</feature>
<dbReference type="PROSITE" id="PS50893">
    <property type="entry name" value="ABC_TRANSPORTER_2"/>
    <property type="match status" value="1"/>
</dbReference>
<dbReference type="Gene3D" id="1.20.1560.10">
    <property type="entry name" value="ABC transporter type 1, transmembrane domain"/>
    <property type="match status" value="1"/>
</dbReference>
<keyword evidence="12" id="KW-1185">Reference proteome</keyword>
<dbReference type="Pfam" id="PF00664">
    <property type="entry name" value="ABC_membrane"/>
    <property type="match status" value="1"/>
</dbReference>
<dbReference type="SUPFAM" id="SSF90123">
    <property type="entry name" value="ABC transporter transmembrane region"/>
    <property type="match status" value="1"/>
</dbReference>
<feature type="transmembrane region" description="Helical" evidence="8">
    <location>
        <begin position="235"/>
        <end position="258"/>
    </location>
</feature>
<dbReference type="InterPro" id="IPR027417">
    <property type="entry name" value="P-loop_NTPase"/>
</dbReference>
<feature type="transmembrane region" description="Helical" evidence="8">
    <location>
        <begin position="126"/>
        <end position="149"/>
    </location>
</feature>
<dbReference type="RefSeq" id="WP_283830893.1">
    <property type="nucleotide sequence ID" value="NZ_JASJEU010000003.1"/>
</dbReference>
<evidence type="ECO:0000256" key="8">
    <source>
        <dbReference type="SAM" id="Phobius"/>
    </source>
</evidence>
<dbReference type="PANTHER" id="PTHR43394:SF1">
    <property type="entry name" value="ATP-BINDING CASSETTE SUB-FAMILY B MEMBER 10, MITOCHONDRIAL"/>
    <property type="match status" value="1"/>
</dbReference>
<evidence type="ECO:0000313" key="12">
    <source>
        <dbReference type="Proteomes" id="UP001232750"/>
    </source>
</evidence>
<keyword evidence="4 11" id="KW-0067">ATP-binding</keyword>